<dbReference type="OrthoDB" id="5381041at2"/>
<dbReference type="InterPro" id="IPR019619">
    <property type="entry name" value="DUF2490"/>
</dbReference>
<protein>
    <submittedName>
        <fullName evidence="2">DUF2490 domain-containing protein</fullName>
    </submittedName>
</protein>
<name>A0A4S1WCD2_9SPHN</name>
<evidence type="ECO:0000313" key="2">
    <source>
        <dbReference type="EMBL" id="TGX40611.1"/>
    </source>
</evidence>
<comment type="caution">
    <text evidence="2">The sequence shown here is derived from an EMBL/GenBank/DDBJ whole genome shotgun (WGS) entry which is preliminary data.</text>
</comment>
<dbReference type="AlphaFoldDB" id="A0A4S1WCD2"/>
<gene>
    <name evidence="2" type="ORF">E5A74_13965</name>
</gene>
<dbReference type="Pfam" id="PF10677">
    <property type="entry name" value="DUF2490"/>
    <property type="match status" value="1"/>
</dbReference>
<evidence type="ECO:0000313" key="3">
    <source>
        <dbReference type="Proteomes" id="UP000309848"/>
    </source>
</evidence>
<reference evidence="2 3" key="1">
    <citation type="submission" date="2019-04" db="EMBL/GenBank/DDBJ databases">
        <title>Sphingomonas psychrotolerans sp. nov., isolated from soil in the Tianshan Mountains, Xinjiang, China.</title>
        <authorList>
            <person name="Luo Y."/>
            <person name="Sheng H."/>
        </authorList>
    </citation>
    <scope>NUCLEOTIDE SEQUENCE [LARGE SCALE GENOMIC DNA]</scope>
    <source>
        <strain evidence="2 3">KIS18-15</strain>
    </source>
</reference>
<dbReference type="Proteomes" id="UP000309848">
    <property type="component" value="Unassembled WGS sequence"/>
</dbReference>
<proteinExistence type="predicted"/>
<keyword evidence="3" id="KW-1185">Reference proteome</keyword>
<feature type="chain" id="PRO_5020945932" evidence="1">
    <location>
        <begin position="50"/>
        <end position="257"/>
    </location>
</feature>
<evidence type="ECO:0000256" key="1">
    <source>
        <dbReference type="SAM" id="SignalP"/>
    </source>
</evidence>
<keyword evidence="1" id="KW-0732">Signal</keyword>
<sequence>MRRIRDIIAIVLLHAGADARNGCLPRISNVLRLSLLSAVPLLLPLAANAQQVDSQLWLQTNGTVTIGDREKVTLEGIGRFSDRAEGFSHAELGALFTHTLEGGIELSIGYRHVEDWNRGVALPNEERLRQMVLVPFGSGFSGRLRLEERFNSSGGGVGVRVRPRLGFDTPLNDKGLKLFATQEHFLNLNTTGWGQQGGYERMRNAAGLSFGLGGKLRGEVGYLNQYRFGRGGRRDQMDHAATSTLSFNVASFGASGD</sequence>
<feature type="signal peptide" evidence="1">
    <location>
        <begin position="1"/>
        <end position="49"/>
    </location>
</feature>
<dbReference type="EMBL" id="SRXU01000006">
    <property type="protein sequence ID" value="TGX40611.1"/>
    <property type="molecule type" value="Genomic_DNA"/>
</dbReference>
<accession>A0A4S1WCD2</accession>
<organism evidence="2 3">
    <name type="scientific">Sphingomonas naasensis</name>
    <dbReference type="NCBI Taxonomy" id="1344951"/>
    <lineage>
        <taxon>Bacteria</taxon>
        <taxon>Pseudomonadati</taxon>
        <taxon>Pseudomonadota</taxon>
        <taxon>Alphaproteobacteria</taxon>
        <taxon>Sphingomonadales</taxon>
        <taxon>Sphingomonadaceae</taxon>
        <taxon>Sphingomonas</taxon>
    </lineage>
</organism>